<dbReference type="SUPFAM" id="SSF51294">
    <property type="entry name" value="Hedgehog/intein (Hint) domain"/>
    <property type="match status" value="1"/>
</dbReference>
<dbReference type="SUPFAM" id="SSF53300">
    <property type="entry name" value="vWA-like"/>
    <property type="match status" value="1"/>
</dbReference>
<feature type="compositionally biased region" description="Low complexity" evidence="1">
    <location>
        <begin position="11"/>
        <end position="20"/>
    </location>
</feature>
<dbReference type="PROSITE" id="PS50234">
    <property type="entry name" value="VWFA"/>
    <property type="match status" value="1"/>
</dbReference>
<accession>A0A5N5QMP0</accession>
<dbReference type="InterPro" id="IPR032838">
    <property type="entry name" value="Vwaint_dom"/>
</dbReference>
<protein>
    <recommendedName>
        <fullName evidence="2">VWFA domain-containing protein</fullName>
    </recommendedName>
</protein>
<evidence type="ECO:0000259" key="2">
    <source>
        <dbReference type="PROSITE" id="PS50234"/>
    </source>
</evidence>
<dbReference type="InterPro" id="IPR051266">
    <property type="entry name" value="CLCR"/>
</dbReference>
<dbReference type="Pfam" id="PF13519">
    <property type="entry name" value="VWA_2"/>
    <property type="match status" value="1"/>
</dbReference>
<dbReference type="InterPro" id="IPR039510">
    <property type="entry name" value="Vint_dom"/>
</dbReference>
<dbReference type="InterPro" id="IPR036465">
    <property type="entry name" value="vWFA_dom_sf"/>
</dbReference>
<dbReference type="Proteomes" id="UP000383932">
    <property type="component" value="Unassembled WGS sequence"/>
</dbReference>
<dbReference type="InterPro" id="IPR036844">
    <property type="entry name" value="Hint_dom_sf"/>
</dbReference>
<feature type="compositionally biased region" description="Low complexity" evidence="1">
    <location>
        <begin position="172"/>
        <end position="184"/>
    </location>
</feature>
<dbReference type="EMBL" id="SSOP01000047">
    <property type="protein sequence ID" value="KAB5593045.1"/>
    <property type="molecule type" value="Genomic_DNA"/>
</dbReference>
<evidence type="ECO:0000313" key="3">
    <source>
        <dbReference type="EMBL" id="KAB5593045.1"/>
    </source>
</evidence>
<dbReference type="SMART" id="SM00327">
    <property type="entry name" value="VWA"/>
    <property type="match status" value="1"/>
</dbReference>
<feature type="compositionally biased region" description="Polar residues" evidence="1">
    <location>
        <begin position="186"/>
        <end position="199"/>
    </location>
</feature>
<proteinExistence type="predicted"/>
<dbReference type="AlphaFoldDB" id="A0A5N5QMP0"/>
<dbReference type="PANTHER" id="PTHR10579">
    <property type="entry name" value="CALCIUM-ACTIVATED CHLORIDE CHANNEL REGULATOR"/>
    <property type="match status" value="1"/>
</dbReference>
<gene>
    <name evidence="3" type="ORF">CTheo_3510</name>
</gene>
<dbReference type="PANTHER" id="PTHR10579:SF156">
    <property type="entry name" value="VWFA DOMAIN-CONTAINING PROTEIN"/>
    <property type="match status" value="1"/>
</dbReference>
<keyword evidence="4" id="KW-1185">Reference proteome</keyword>
<sequence>MSAPPSPPPVQQDAPPVYDPASQANELDIALVAQPSSQELLITLHPPAEPKPVGEKIDGRRAPLDLCLVIDVSGSMDSEAPVPGEQDKNETTGLSVLDVVKHATRTIIETMSDDDRISIVTFSDSAEIMFPLTLMTKGNRSTVLNIVEGLCTKGRTNLWDGLKTGMNVLKTSTSTPASSSAFSFRKANQTPIQSSPEPATSTTSKRFSFFSSIGFGKRKQGAPPPSDKPALVGDVKMPLSPDTKGAARLEGPNRRLPAVFILTDGMPNVEPPRGHIPMFRSFLDSWPSDSPKPMVSTFGFGYQLNSRLLDEIADLGQGMYGFIPDSGMVGTVFVHAVANLMTTWATECVLDIEVVDEGSKFPTKVEVLGCLPVTPSSWGASVQVGDLQYGQSRDIVVKLPPQCFGNYARQAVNVIARYSPHTLAVGASAPRTTRSFERSHEVEGSVLLHHQVYRLSFVSAVSKLFQNSAKTAKTPPISGSEFEQLVANHTGNPILKDHEPSTALTSDISSQVIQGLGSQNWSRWGMHYIPSLARSHQRQQCLNFKDEGLQVYGRDSTLFTSTRDRIDQTFDSLPPPKPSLKNQPVYRPGKSAPATYVPLSSMSRYHSKFAPCFAGWCLVDTGDGQNVKVADLRRGSTVRTPNGSMRVANVLRTVCPNRVMDMCSIGRLAITPWHPMNYNGSWVFPTDVCEPKSTSCNYVYSILLEPSSDPETHMICIEGSWCVTLGHGCTDPVRNHAFLGNYARVVESMSRLDGFYDESGVVDSAGVARDQVTGLVCGFEPLKLENGAEVKLRTPLSLPHHTQSRPLPMQPNVLTAIRIHRRQSDQSIGFDPVPVSEAVERALNYSKSVILAVSLPSEDISTLLSVLPEGTGLLDDEHENSEAPARVNVLPFTRATYGRFIPALNAIIAFAHVKGFEHVLFQSVEVKIDPDSVKKMTELYVLVVGKAFDAHNFHQSSTGQVPTLVELTGRTCPWNTLAVWNLNKLARTGFLLTSETNTPPNSSAIEEAPTIALHQKLFPGQSRAILVRFGTEDGWGTAWNDPARAEWHARKLASKDTSAAAHIANIGLTGSTTMVEHVQIT</sequence>
<feature type="region of interest" description="Disordered" evidence="1">
    <location>
        <begin position="172"/>
        <end position="204"/>
    </location>
</feature>
<feature type="compositionally biased region" description="Pro residues" evidence="1">
    <location>
        <begin position="1"/>
        <end position="10"/>
    </location>
</feature>
<dbReference type="Gene3D" id="3.40.50.410">
    <property type="entry name" value="von Willebrand factor, type A domain"/>
    <property type="match status" value="2"/>
</dbReference>
<dbReference type="OrthoDB" id="10264538at2759"/>
<dbReference type="InterPro" id="IPR002035">
    <property type="entry name" value="VWF_A"/>
</dbReference>
<feature type="domain" description="VWFA" evidence="2">
    <location>
        <begin position="65"/>
        <end position="337"/>
    </location>
</feature>
<dbReference type="Pfam" id="PF14624">
    <property type="entry name" value="Vwaint"/>
    <property type="match status" value="1"/>
</dbReference>
<feature type="region of interest" description="Disordered" evidence="1">
    <location>
        <begin position="1"/>
        <end position="23"/>
    </location>
</feature>
<name>A0A5N5QMP0_9AGAM</name>
<comment type="caution">
    <text evidence="3">The sequence shown here is derived from an EMBL/GenBank/DDBJ whole genome shotgun (WGS) entry which is preliminary data.</text>
</comment>
<organism evidence="3 4">
    <name type="scientific">Ceratobasidium theobromae</name>
    <dbReference type="NCBI Taxonomy" id="1582974"/>
    <lineage>
        <taxon>Eukaryota</taxon>
        <taxon>Fungi</taxon>
        <taxon>Dikarya</taxon>
        <taxon>Basidiomycota</taxon>
        <taxon>Agaricomycotina</taxon>
        <taxon>Agaricomycetes</taxon>
        <taxon>Cantharellales</taxon>
        <taxon>Ceratobasidiaceae</taxon>
        <taxon>Ceratobasidium</taxon>
    </lineage>
</organism>
<reference evidence="3 4" key="1">
    <citation type="journal article" date="2019" name="Fungal Biol. Biotechnol.">
        <title>Draft genome sequence of fastidious pathogen Ceratobasidium theobromae, which causes vascular-streak dieback in Theobroma cacao.</title>
        <authorList>
            <person name="Ali S.S."/>
            <person name="Asman A."/>
            <person name="Shao J."/>
            <person name="Firmansyah A.P."/>
            <person name="Susilo A.W."/>
            <person name="Rosmana A."/>
            <person name="McMahon P."/>
            <person name="Junaid M."/>
            <person name="Guest D."/>
            <person name="Kheng T.Y."/>
            <person name="Meinhardt L.W."/>
            <person name="Bailey B.A."/>
        </authorList>
    </citation>
    <scope>NUCLEOTIDE SEQUENCE [LARGE SCALE GENOMIC DNA]</scope>
    <source>
        <strain evidence="3 4">CT2</strain>
    </source>
</reference>
<dbReference type="Pfam" id="PF14623">
    <property type="entry name" value="Vint"/>
    <property type="match status" value="1"/>
</dbReference>
<evidence type="ECO:0000313" key="4">
    <source>
        <dbReference type="Proteomes" id="UP000383932"/>
    </source>
</evidence>
<evidence type="ECO:0000256" key="1">
    <source>
        <dbReference type="SAM" id="MobiDB-lite"/>
    </source>
</evidence>